<evidence type="ECO:0000256" key="2">
    <source>
        <dbReference type="ARBA" id="ARBA00012572"/>
    </source>
</evidence>
<dbReference type="CDD" id="cd00405">
    <property type="entry name" value="PRAI"/>
    <property type="match status" value="1"/>
</dbReference>
<gene>
    <name evidence="9" type="ORF">B1B_03314</name>
</gene>
<dbReference type="GO" id="GO:0004640">
    <property type="term" value="F:phosphoribosylanthranilate isomerase activity"/>
    <property type="evidence" value="ECO:0007669"/>
    <property type="project" value="UniProtKB-EC"/>
</dbReference>
<feature type="domain" description="N-(5'phosphoribosyl) anthranilate isomerase (PRAI)" evidence="8">
    <location>
        <begin position="6"/>
        <end position="204"/>
    </location>
</feature>
<accession>T1CUB6</accession>
<dbReference type="AlphaFoldDB" id="T1CUB6"/>
<evidence type="ECO:0000256" key="7">
    <source>
        <dbReference type="SAM" id="MobiDB-lite"/>
    </source>
</evidence>
<keyword evidence="5" id="KW-0057">Aromatic amino acid biosynthesis</keyword>
<dbReference type="Gene3D" id="3.20.20.70">
    <property type="entry name" value="Aldolase class I"/>
    <property type="match status" value="1"/>
</dbReference>
<dbReference type="InterPro" id="IPR011060">
    <property type="entry name" value="RibuloseP-bd_barrel"/>
</dbReference>
<evidence type="ECO:0000256" key="5">
    <source>
        <dbReference type="ARBA" id="ARBA00023141"/>
    </source>
</evidence>
<evidence type="ECO:0000259" key="8">
    <source>
        <dbReference type="Pfam" id="PF00697"/>
    </source>
</evidence>
<dbReference type="InterPro" id="IPR044643">
    <property type="entry name" value="TrpF_fam"/>
</dbReference>
<sequence length="214" mass="22699">MRTFVKFCGFTSSDHFDRLPEGGAVGFVVEVPNSPRSVSTGRAASLVSAVPQGTEAWAVVVDPTADRIHALFDEVGVDRIQVYGTVPEGLDFLERHHLVPSYPLPDDTTDLPSLPPAEEFPRIHLDSSGAPDRPGGTGRTANWDAAAALAEAYPGRKLILAGGLTAENVGAALARARPWGVDTSSGIESSPGVKDPDRMRAFLHAVDQFEEGNA</sequence>
<organism evidence="9">
    <name type="scientific">mine drainage metagenome</name>
    <dbReference type="NCBI Taxonomy" id="410659"/>
    <lineage>
        <taxon>unclassified sequences</taxon>
        <taxon>metagenomes</taxon>
        <taxon>ecological metagenomes</taxon>
    </lineage>
</organism>
<dbReference type="PANTHER" id="PTHR42894">
    <property type="entry name" value="N-(5'-PHOSPHORIBOSYL)ANTHRANILATE ISOMERASE"/>
    <property type="match status" value="1"/>
</dbReference>
<dbReference type="UniPathway" id="UPA00035">
    <property type="reaction ID" value="UER00042"/>
</dbReference>
<protein>
    <recommendedName>
        <fullName evidence="2">phosphoribosylanthranilate isomerase</fullName>
        <ecNumber evidence="2">5.3.1.24</ecNumber>
    </recommendedName>
</protein>
<dbReference type="EC" id="5.3.1.24" evidence="2"/>
<comment type="caution">
    <text evidence="9">The sequence shown here is derived from an EMBL/GenBank/DDBJ whole genome shotgun (WGS) entry which is preliminary data.</text>
</comment>
<dbReference type="PANTHER" id="PTHR42894:SF1">
    <property type="entry name" value="N-(5'-PHOSPHORIBOSYL)ANTHRANILATE ISOMERASE"/>
    <property type="match status" value="1"/>
</dbReference>
<keyword evidence="3" id="KW-0028">Amino-acid biosynthesis</keyword>
<dbReference type="InterPro" id="IPR013785">
    <property type="entry name" value="Aldolase_TIM"/>
</dbReference>
<reference evidence="9" key="1">
    <citation type="submission" date="2013-08" db="EMBL/GenBank/DDBJ databases">
        <authorList>
            <person name="Mendez C."/>
            <person name="Richter M."/>
            <person name="Ferrer M."/>
            <person name="Sanchez J."/>
        </authorList>
    </citation>
    <scope>NUCLEOTIDE SEQUENCE</scope>
</reference>
<feature type="region of interest" description="Disordered" evidence="7">
    <location>
        <begin position="120"/>
        <end position="140"/>
    </location>
</feature>
<name>T1CUB6_9ZZZZ</name>
<comment type="pathway">
    <text evidence="1">Amino-acid biosynthesis; L-tryptophan biosynthesis; L-tryptophan from chorismate: step 3/5.</text>
</comment>
<dbReference type="HAMAP" id="MF_00135">
    <property type="entry name" value="PRAI"/>
    <property type="match status" value="1"/>
</dbReference>
<proteinExistence type="inferred from homology"/>
<dbReference type="EMBL" id="AUZY01002032">
    <property type="protein sequence ID" value="EQD73260.1"/>
    <property type="molecule type" value="Genomic_DNA"/>
</dbReference>
<evidence type="ECO:0000256" key="4">
    <source>
        <dbReference type="ARBA" id="ARBA00022822"/>
    </source>
</evidence>
<reference evidence="9" key="2">
    <citation type="journal article" date="2014" name="ISME J.">
        <title>Microbial stratification in low pH oxic and suboxic macroscopic growths along an acid mine drainage.</title>
        <authorList>
            <person name="Mendez-Garcia C."/>
            <person name="Mesa V."/>
            <person name="Sprenger R.R."/>
            <person name="Richter M."/>
            <person name="Diez M.S."/>
            <person name="Solano J."/>
            <person name="Bargiela R."/>
            <person name="Golyshina O.V."/>
            <person name="Manteca A."/>
            <person name="Ramos J.L."/>
            <person name="Gallego J.R."/>
            <person name="Llorente I."/>
            <person name="Martins Dos Santos V.A."/>
            <person name="Jensen O.N."/>
            <person name="Pelaez A.I."/>
            <person name="Sanchez J."/>
            <person name="Ferrer M."/>
        </authorList>
    </citation>
    <scope>NUCLEOTIDE SEQUENCE</scope>
</reference>
<evidence type="ECO:0000256" key="3">
    <source>
        <dbReference type="ARBA" id="ARBA00022605"/>
    </source>
</evidence>
<evidence type="ECO:0000313" key="9">
    <source>
        <dbReference type="EMBL" id="EQD73260.1"/>
    </source>
</evidence>
<dbReference type="SUPFAM" id="SSF51366">
    <property type="entry name" value="Ribulose-phoshate binding barrel"/>
    <property type="match status" value="1"/>
</dbReference>
<keyword evidence="6 9" id="KW-0413">Isomerase</keyword>
<dbReference type="GO" id="GO:0000162">
    <property type="term" value="P:L-tryptophan biosynthetic process"/>
    <property type="evidence" value="ECO:0007669"/>
    <property type="project" value="UniProtKB-UniPathway"/>
</dbReference>
<dbReference type="InterPro" id="IPR001240">
    <property type="entry name" value="PRAI_dom"/>
</dbReference>
<dbReference type="Pfam" id="PF00697">
    <property type="entry name" value="PRAI"/>
    <property type="match status" value="1"/>
</dbReference>
<keyword evidence="4" id="KW-0822">Tryptophan biosynthesis</keyword>
<evidence type="ECO:0000256" key="6">
    <source>
        <dbReference type="ARBA" id="ARBA00023235"/>
    </source>
</evidence>
<evidence type="ECO:0000256" key="1">
    <source>
        <dbReference type="ARBA" id="ARBA00004664"/>
    </source>
</evidence>